<gene>
    <name evidence="3" type="ORF">QNI22_29705</name>
</gene>
<evidence type="ECO:0000313" key="3">
    <source>
        <dbReference type="EMBL" id="MDJ1504876.1"/>
    </source>
</evidence>
<sequence>MTAAKQFISKQTLFLGVLIIILLLLLNIVFTYHNNRIMQENRQLQKQAEEIKVAVSQAIYIIHNADLALRGYALFKDAKYLPPLYFANEDKDSIYLTIELPLRKQNYPLTEFNQLKDSINAYVHLCMDMKVLFDQKNFYEFERLANLDKGHHLWLQYEKFMRTIHVYEDTINLSAQHRYDEAEKRIYLVQFLLLLLCVPTLLFTAFHTHKRLITAEGLKEAKEENARLLAEQNITLEKVVIERTAEIARQNKELKEKHQQIIVQNITLKEIQKQKLEIYTQTILEKTQIIETIQHELEELRNSRSENEGSVDNEIVEKIKVILRSRILTEESWQQFRTDFETVYPLFFATLRYHYSDITQAELRLSALIKLNLSLKESATILGIAPESVKKARHRLRKKLKVEEEETLEKFIQTLA</sequence>
<evidence type="ECO:0000256" key="2">
    <source>
        <dbReference type="SAM" id="Phobius"/>
    </source>
</evidence>
<keyword evidence="2" id="KW-1133">Transmembrane helix</keyword>
<feature type="coiled-coil region" evidence="1">
    <location>
        <begin position="283"/>
        <end position="310"/>
    </location>
</feature>
<dbReference type="Proteomes" id="UP001232063">
    <property type="component" value="Unassembled WGS sequence"/>
</dbReference>
<proteinExistence type="predicted"/>
<organism evidence="3 4">
    <name type="scientific">Xanthocytophaga agilis</name>
    <dbReference type="NCBI Taxonomy" id="3048010"/>
    <lineage>
        <taxon>Bacteria</taxon>
        <taxon>Pseudomonadati</taxon>
        <taxon>Bacteroidota</taxon>
        <taxon>Cytophagia</taxon>
        <taxon>Cytophagales</taxon>
        <taxon>Rhodocytophagaceae</taxon>
        <taxon>Xanthocytophaga</taxon>
    </lineage>
</organism>
<reference evidence="3" key="1">
    <citation type="submission" date="2023-05" db="EMBL/GenBank/DDBJ databases">
        <authorList>
            <person name="Zhang X."/>
        </authorList>
    </citation>
    <scope>NUCLEOTIDE SEQUENCE</scope>
    <source>
        <strain evidence="3">BD1B2-1</strain>
    </source>
</reference>
<keyword evidence="4" id="KW-1185">Reference proteome</keyword>
<keyword evidence="1" id="KW-0175">Coiled coil</keyword>
<comment type="caution">
    <text evidence="3">The sequence shown here is derived from an EMBL/GenBank/DDBJ whole genome shotgun (WGS) entry which is preliminary data.</text>
</comment>
<dbReference type="GO" id="GO:0006355">
    <property type="term" value="P:regulation of DNA-templated transcription"/>
    <property type="evidence" value="ECO:0007669"/>
    <property type="project" value="InterPro"/>
</dbReference>
<dbReference type="EMBL" id="JASJOU010000013">
    <property type="protein sequence ID" value="MDJ1504876.1"/>
    <property type="molecule type" value="Genomic_DNA"/>
</dbReference>
<evidence type="ECO:0000256" key="1">
    <source>
        <dbReference type="SAM" id="Coils"/>
    </source>
</evidence>
<dbReference type="GO" id="GO:0003677">
    <property type="term" value="F:DNA binding"/>
    <property type="evidence" value="ECO:0007669"/>
    <property type="project" value="InterPro"/>
</dbReference>
<dbReference type="RefSeq" id="WP_314516559.1">
    <property type="nucleotide sequence ID" value="NZ_JASJOU010000013.1"/>
</dbReference>
<accession>A0AAE3R754</accession>
<keyword evidence="2" id="KW-0812">Transmembrane</keyword>
<feature type="transmembrane region" description="Helical" evidence="2">
    <location>
        <begin position="12"/>
        <end position="32"/>
    </location>
</feature>
<protein>
    <submittedName>
        <fullName evidence="3">Helix-turn-helix transcriptional regulator</fullName>
    </submittedName>
</protein>
<name>A0AAE3R754_9BACT</name>
<dbReference type="SUPFAM" id="SSF46894">
    <property type="entry name" value="C-terminal effector domain of the bipartite response regulators"/>
    <property type="match status" value="1"/>
</dbReference>
<dbReference type="AlphaFoldDB" id="A0AAE3R754"/>
<feature type="transmembrane region" description="Helical" evidence="2">
    <location>
        <begin position="186"/>
        <end position="206"/>
    </location>
</feature>
<evidence type="ECO:0000313" key="4">
    <source>
        <dbReference type="Proteomes" id="UP001232063"/>
    </source>
</evidence>
<dbReference type="InterPro" id="IPR016032">
    <property type="entry name" value="Sig_transdc_resp-reg_C-effctor"/>
</dbReference>
<keyword evidence="2" id="KW-0472">Membrane</keyword>